<evidence type="ECO:0000313" key="1">
    <source>
        <dbReference type="EMBL" id="KAF3587672.1"/>
    </source>
</evidence>
<dbReference type="AlphaFoldDB" id="A0A8S9S612"/>
<organism evidence="1 2">
    <name type="scientific">Brassica cretica</name>
    <name type="common">Mustard</name>
    <dbReference type="NCBI Taxonomy" id="69181"/>
    <lineage>
        <taxon>Eukaryota</taxon>
        <taxon>Viridiplantae</taxon>
        <taxon>Streptophyta</taxon>
        <taxon>Embryophyta</taxon>
        <taxon>Tracheophyta</taxon>
        <taxon>Spermatophyta</taxon>
        <taxon>Magnoliopsida</taxon>
        <taxon>eudicotyledons</taxon>
        <taxon>Gunneridae</taxon>
        <taxon>Pentapetalae</taxon>
        <taxon>rosids</taxon>
        <taxon>malvids</taxon>
        <taxon>Brassicales</taxon>
        <taxon>Brassicaceae</taxon>
        <taxon>Brassiceae</taxon>
        <taxon>Brassica</taxon>
    </lineage>
</organism>
<sequence>MSSFEVSVPSVICSSADWDNKKTKKRNKKKKKGSYEEGSVRFLSESRDVDGSGGCVAVPDVWCGPGLGQKLFGVVGAIVVVASLCCRWGPTKVMSIWGAPLALIHVSSSDPLPHLSIKNIPIETSSAQFIRQWYTAASSGQKLQNSITNAYGEAHDDHF</sequence>
<proteinExistence type="predicted"/>
<name>A0A8S9S612_BRACR</name>
<dbReference type="EMBL" id="QGKX02000088">
    <property type="protein sequence ID" value="KAF3587672.1"/>
    <property type="molecule type" value="Genomic_DNA"/>
</dbReference>
<comment type="caution">
    <text evidence="1">The sequence shown here is derived from an EMBL/GenBank/DDBJ whole genome shotgun (WGS) entry which is preliminary data.</text>
</comment>
<reference evidence="1" key="1">
    <citation type="submission" date="2019-12" db="EMBL/GenBank/DDBJ databases">
        <title>Genome sequencing and annotation of Brassica cretica.</title>
        <authorList>
            <person name="Studholme D.J."/>
            <person name="Sarris P."/>
        </authorList>
    </citation>
    <scope>NUCLEOTIDE SEQUENCE</scope>
    <source>
        <strain evidence="1">PFS-109/04</strain>
        <tissue evidence="1">Leaf</tissue>
    </source>
</reference>
<gene>
    <name evidence="1" type="ORF">F2Q69_00031011</name>
</gene>
<evidence type="ECO:0000313" key="2">
    <source>
        <dbReference type="Proteomes" id="UP000712600"/>
    </source>
</evidence>
<dbReference type="Proteomes" id="UP000712600">
    <property type="component" value="Unassembled WGS sequence"/>
</dbReference>
<protein>
    <submittedName>
        <fullName evidence="1">Uncharacterized protein</fullName>
    </submittedName>
</protein>
<accession>A0A8S9S612</accession>